<evidence type="ECO:0000256" key="9">
    <source>
        <dbReference type="PIRSR" id="PIRSR602401-1"/>
    </source>
</evidence>
<keyword evidence="10" id="KW-0472">Membrane</keyword>
<dbReference type="InterPro" id="IPR036396">
    <property type="entry name" value="Cyt_P450_sf"/>
</dbReference>
<comment type="similarity">
    <text evidence="3">Belongs to the cytochrome P450 family.</text>
</comment>
<dbReference type="Proteomes" id="UP000053477">
    <property type="component" value="Unassembled WGS sequence"/>
</dbReference>
<keyword evidence="10" id="KW-1133">Transmembrane helix</keyword>
<dbReference type="InterPro" id="IPR050364">
    <property type="entry name" value="Cytochrome_P450_fung"/>
</dbReference>
<proteinExistence type="inferred from homology"/>
<evidence type="ECO:0000256" key="2">
    <source>
        <dbReference type="ARBA" id="ARBA00005179"/>
    </source>
</evidence>
<dbReference type="Pfam" id="PF00067">
    <property type="entry name" value="p450"/>
    <property type="match status" value="1"/>
</dbReference>
<evidence type="ECO:0000256" key="5">
    <source>
        <dbReference type="ARBA" id="ARBA00022723"/>
    </source>
</evidence>
<feature type="binding site" description="axial binding residue" evidence="9">
    <location>
        <position position="449"/>
    </location>
    <ligand>
        <name>heme</name>
        <dbReference type="ChEBI" id="CHEBI:30413"/>
    </ligand>
    <ligandPart>
        <name>Fe</name>
        <dbReference type="ChEBI" id="CHEBI:18248"/>
    </ligandPart>
</feature>
<dbReference type="InterPro" id="IPR001128">
    <property type="entry name" value="Cyt_P450"/>
</dbReference>
<dbReference type="CDD" id="cd11065">
    <property type="entry name" value="CYP64-like"/>
    <property type="match status" value="1"/>
</dbReference>
<keyword evidence="7 9" id="KW-0408">Iron</keyword>
<keyword evidence="5 9" id="KW-0479">Metal-binding</keyword>
<reference evidence="11 12" key="1">
    <citation type="submission" date="2015-04" db="EMBL/GenBank/DDBJ databases">
        <title>Complete genome sequence of Schizopora paradoxa KUC8140, a cosmopolitan wood degrader in East Asia.</title>
        <authorList>
            <consortium name="DOE Joint Genome Institute"/>
            <person name="Min B."/>
            <person name="Park H."/>
            <person name="Jang Y."/>
            <person name="Kim J.-J."/>
            <person name="Kim K.H."/>
            <person name="Pangilinan J."/>
            <person name="Lipzen A."/>
            <person name="Riley R."/>
            <person name="Grigoriev I.V."/>
            <person name="Spatafora J.W."/>
            <person name="Choi I.-G."/>
        </authorList>
    </citation>
    <scope>NUCLEOTIDE SEQUENCE [LARGE SCALE GENOMIC DNA]</scope>
    <source>
        <strain evidence="11 12">KUC8140</strain>
    </source>
</reference>
<dbReference type="AlphaFoldDB" id="A0A0H2R652"/>
<feature type="transmembrane region" description="Helical" evidence="10">
    <location>
        <begin position="6"/>
        <end position="27"/>
    </location>
</feature>
<accession>A0A0H2R652</accession>
<organism evidence="11 12">
    <name type="scientific">Schizopora paradoxa</name>
    <dbReference type="NCBI Taxonomy" id="27342"/>
    <lineage>
        <taxon>Eukaryota</taxon>
        <taxon>Fungi</taxon>
        <taxon>Dikarya</taxon>
        <taxon>Basidiomycota</taxon>
        <taxon>Agaricomycotina</taxon>
        <taxon>Agaricomycetes</taxon>
        <taxon>Hymenochaetales</taxon>
        <taxon>Schizoporaceae</taxon>
        <taxon>Schizopora</taxon>
    </lineage>
</organism>
<dbReference type="GO" id="GO:0004497">
    <property type="term" value="F:monooxygenase activity"/>
    <property type="evidence" value="ECO:0007669"/>
    <property type="project" value="UniProtKB-KW"/>
</dbReference>
<gene>
    <name evidence="11" type="ORF">SCHPADRAFT_1002086</name>
</gene>
<name>A0A0H2R652_9AGAM</name>
<evidence type="ECO:0000256" key="1">
    <source>
        <dbReference type="ARBA" id="ARBA00001971"/>
    </source>
</evidence>
<dbReference type="PANTHER" id="PTHR46300:SF7">
    <property type="entry name" value="P450, PUTATIVE (EUROFUNG)-RELATED"/>
    <property type="match status" value="1"/>
</dbReference>
<keyword evidence="4 9" id="KW-0349">Heme</keyword>
<dbReference type="PRINTS" id="PR00463">
    <property type="entry name" value="EP450I"/>
</dbReference>
<dbReference type="GO" id="GO:0016705">
    <property type="term" value="F:oxidoreductase activity, acting on paired donors, with incorporation or reduction of molecular oxygen"/>
    <property type="evidence" value="ECO:0007669"/>
    <property type="project" value="InterPro"/>
</dbReference>
<keyword evidence="12" id="KW-1185">Reference proteome</keyword>
<dbReference type="Gene3D" id="1.10.630.10">
    <property type="entry name" value="Cytochrome P450"/>
    <property type="match status" value="1"/>
</dbReference>
<keyword evidence="10" id="KW-0812">Transmembrane</keyword>
<dbReference type="InParanoid" id="A0A0H2R652"/>
<evidence type="ECO:0000256" key="6">
    <source>
        <dbReference type="ARBA" id="ARBA00023002"/>
    </source>
</evidence>
<keyword evidence="8" id="KW-0503">Monooxygenase</keyword>
<dbReference type="OrthoDB" id="1055148at2759"/>
<sequence>MEFNTPFANIYVYVASLTCTALIYRWLTNRKERALPHPPGPKGLPFIGNLLQMPSSRIWEKASQWGEEFGDIVYVENLGKPMLFLNSYDDAVELLANRSALYSSRPHSTMSMDLEGWDWMMINIPYGDTLRKHRAYHHRFISNPDILNYLDVQASETRKMLCHMLDAPEEYEKHIARLPGAISMLNVYGHRVEKNDRYIELGMTSIRYASEAAGERYFFLDLLPWLKHIPECIPFVDFPRVAKAARKVSHAVLFDLYELTKKRVAEGNAMESMTTIFLSENTKDDGIVEDEEDFCAAAATFFTGGVDTTVTAIMSFVLAMLKNPEAQRLAQLEIDRVVGNDRLPTFEDKENLPYVQALCEEVLRFATITPFTLPHLTTADDVYKGYSIPAGTVVFANIWELCKNPEFHDDPAAFRPERWLSLWNEDTKGEDANGRRPRNYAFGFGRRICTGQKWAEHLLFIAAASMLAAFNIEKAVDEDGKPIAPNEDYLQSFVRTLGPSRCKITPRSLKMASLVRLSVEDD</sequence>
<dbReference type="EMBL" id="KQ086178">
    <property type="protein sequence ID" value="KLO06827.1"/>
    <property type="molecule type" value="Genomic_DNA"/>
</dbReference>
<dbReference type="InterPro" id="IPR002401">
    <property type="entry name" value="Cyt_P450_E_grp-I"/>
</dbReference>
<evidence type="ECO:0000256" key="7">
    <source>
        <dbReference type="ARBA" id="ARBA00023004"/>
    </source>
</evidence>
<dbReference type="GO" id="GO:0020037">
    <property type="term" value="F:heme binding"/>
    <property type="evidence" value="ECO:0007669"/>
    <property type="project" value="InterPro"/>
</dbReference>
<keyword evidence="6" id="KW-0560">Oxidoreductase</keyword>
<dbReference type="STRING" id="27342.A0A0H2R652"/>
<evidence type="ECO:0000256" key="4">
    <source>
        <dbReference type="ARBA" id="ARBA00022617"/>
    </source>
</evidence>
<dbReference type="SUPFAM" id="SSF48264">
    <property type="entry name" value="Cytochrome P450"/>
    <property type="match status" value="1"/>
</dbReference>
<evidence type="ECO:0000313" key="11">
    <source>
        <dbReference type="EMBL" id="KLO06827.1"/>
    </source>
</evidence>
<dbReference type="PRINTS" id="PR00385">
    <property type="entry name" value="P450"/>
</dbReference>
<evidence type="ECO:0000256" key="10">
    <source>
        <dbReference type="SAM" id="Phobius"/>
    </source>
</evidence>
<protein>
    <submittedName>
        <fullName evidence="11">Cytochrome P450</fullName>
    </submittedName>
</protein>
<comment type="cofactor">
    <cofactor evidence="1 9">
        <name>heme</name>
        <dbReference type="ChEBI" id="CHEBI:30413"/>
    </cofactor>
</comment>
<evidence type="ECO:0000313" key="12">
    <source>
        <dbReference type="Proteomes" id="UP000053477"/>
    </source>
</evidence>
<dbReference type="GO" id="GO:0005506">
    <property type="term" value="F:iron ion binding"/>
    <property type="evidence" value="ECO:0007669"/>
    <property type="project" value="InterPro"/>
</dbReference>
<comment type="pathway">
    <text evidence="2">Secondary metabolite biosynthesis.</text>
</comment>
<evidence type="ECO:0000256" key="8">
    <source>
        <dbReference type="ARBA" id="ARBA00023033"/>
    </source>
</evidence>
<dbReference type="PANTHER" id="PTHR46300">
    <property type="entry name" value="P450, PUTATIVE (EUROFUNG)-RELATED-RELATED"/>
    <property type="match status" value="1"/>
</dbReference>
<evidence type="ECO:0000256" key="3">
    <source>
        <dbReference type="ARBA" id="ARBA00010617"/>
    </source>
</evidence>